<accession>A0AAV6TT94</accession>
<dbReference type="EMBL" id="JAFNEN010001173">
    <property type="protein sequence ID" value="KAG8174635.1"/>
    <property type="molecule type" value="Genomic_DNA"/>
</dbReference>
<dbReference type="Proteomes" id="UP000827092">
    <property type="component" value="Unassembled WGS sequence"/>
</dbReference>
<evidence type="ECO:0000256" key="1">
    <source>
        <dbReference type="ARBA" id="ARBA00010790"/>
    </source>
</evidence>
<evidence type="ECO:0000313" key="3">
    <source>
        <dbReference type="EMBL" id="KAG8174635.1"/>
    </source>
</evidence>
<dbReference type="Gene3D" id="3.50.50.60">
    <property type="entry name" value="FAD/NAD(P)-binding domain"/>
    <property type="match status" value="1"/>
</dbReference>
<sequence>MRGQHYTFNLYHSVGTCKMGATLDKSAVLDPPLRVKGVRNLRVVDGSVMPSLVSGNTSAPIIMIAEKADRSVAGFEIENCSASLCHLQGILSCKGQFAMEEGAALPKLFSFQPKKGRISILLTMPILQKCS</sequence>
<feature type="domain" description="Glucose-methanol-choline oxidoreductase C-terminal" evidence="2">
    <location>
        <begin position="7"/>
        <end position="65"/>
    </location>
</feature>
<comment type="caution">
    <text evidence="3">The sequence shown here is derived from an EMBL/GenBank/DDBJ whole genome shotgun (WGS) entry which is preliminary data.</text>
</comment>
<protein>
    <recommendedName>
        <fullName evidence="2">Glucose-methanol-choline oxidoreductase C-terminal domain-containing protein</fullName>
    </recommendedName>
</protein>
<proteinExistence type="inferred from homology"/>
<dbReference type="Pfam" id="PF05199">
    <property type="entry name" value="GMC_oxred_C"/>
    <property type="match status" value="1"/>
</dbReference>
<dbReference type="GO" id="GO:0050660">
    <property type="term" value="F:flavin adenine dinucleotide binding"/>
    <property type="evidence" value="ECO:0007669"/>
    <property type="project" value="InterPro"/>
</dbReference>
<dbReference type="InterPro" id="IPR007867">
    <property type="entry name" value="GMC_OxRtase_C"/>
</dbReference>
<comment type="similarity">
    <text evidence="1">Belongs to the GMC oxidoreductase family.</text>
</comment>
<dbReference type="PANTHER" id="PTHR11552:SF147">
    <property type="entry name" value="CHOLINE DEHYDROGENASE, MITOCHONDRIAL"/>
    <property type="match status" value="1"/>
</dbReference>
<name>A0AAV6TT94_9ARAC</name>
<dbReference type="SUPFAM" id="SSF51905">
    <property type="entry name" value="FAD/NAD(P)-binding domain"/>
    <property type="match status" value="1"/>
</dbReference>
<reference evidence="3 4" key="1">
    <citation type="journal article" date="2022" name="Nat. Ecol. Evol.">
        <title>A masculinizing supergene underlies an exaggerated male reproductive morph in a spider.</title>
        <authorList>
            <person name="Hendrickx F."/>
            <person name="De Corte Z."/>
            <person name="Sonet G."/>
            <person name="Van Belleghem S.M."/>
            <person name="Kostlbacher S."/>
            <person name="Vangestel C."/>
        </authorList>
    </citation>
    <scope>NUCLEOTIDE SEQUENCE [LARGE SCALE GENOMIC DNA]</scope>
    <source>
        <strain evidence="3">W744_W776</strain>
    </source>
</reference>
<evidence type="ECO:0000259" key="2">
    <source>
        <dbReference type="Pfam" id="PF05199"/>
    </source>
</evidence>
<dbReference type="AlphaFoldDB" id="A0AAV6TT94"/>
<dbReference type="PANTHER" id="PTHR11552">
    <property type="entry name" value="GLUCOSE-METHANOL-CHOLINE GMC OXIDOREDUCTASE"/>
    <property type="match status" value="1"/>
</dbReference>
<gene>
    <name evidence="3" type="ORF">JTE90_007383</name>
</gene>
<keyword evidence="4" id="KW-1185">Reference proteome</keyword>
<dbReference type="InterPro" id="IPR036188">
    <property type="entry name" value="FAD/NAD-bd_sf"/>
</dbReference>
<organism evidence="3 4">
    <name type="scientific">Oedothorax gibbosus</name>
    <dbReference type="NCBI Taxonomy" id="931172"/>
    <lineage>
        <taxon>Eukaryota</taxon>
        <taxon>Metazoa</taxon>
        <taxon>Ecdysozoa</taxon>
        <taxon>Arthropoda</taxon>
        <taxon>Chelicerata</taxon>
        <taxon>Arachnida</taxon>
        <taxon>Araneae</taxon>
        <taxon>Araneomorphae</taxon>
        <taxon>Entelegynae</taxon>
        <taxon>Araneoidea</taxon>
        <taxon>Linyphiidae</taxon>
        <taxon>Erigoninae</taxon>
        <taxon>Oedothorax</taxon>
    </lineage>
</organism>
<evidence type="ECO:0000313" key="4">
    <source>
        <dbReference type="Proteomes" id="UP000827092"/>
    </source>
</evidence>
<dbReference type="GO" id="GO:0016614">
    <property type="term" value="F:oxidoreductase activity, acting on CH-OH group of donors"/>
    <property type="evidence" value="ECO:0007669"/>
    <property type="project" value="InterPro"/>
</dbReference>
<dbReference type="InterPro" id="IPR012132">
    <property type="entry name" value="GMC_OxRdtase"/>
</dbReference>